<dbReference type="GO" id="GO:0003746">
    <property type="term" value="F:translation elongation factor activity"/>
    <property type="evidence" value="ECO:0007669"/>
    <property type="project" value="UniProtKB-KW"/>
</dbReference>
<dbReference type="InterPro" id="IPR053905">
    <property type="entry name" value="EF-G-like_DII"/>
</dbReference>
<dbReference type="PANTHER" id="PTHR43261:SF6">
    <property type="entry name" value="ELONGATION FACTOR G-LIKE PROTEIN"/>
    <property type="match status" value="1"/>
</dbReference>
<dbReference type="InterPro" id="IPR027417">
    <property type="entry name" value="P-loop_NTPase"/>
</dbReference>
<gene>
    <name evidence="4" type="ORF">B1B_14618</name>
</gene>
<dbReference type="GO" id="GO:0032790">
    <property type="term" value="P:ribosome disassembly"/>
    <property type="evidence" value="ECO:0007669"/>
    <property type="project" value="TreeGrafter"/>
</dbReference>
<accession>T1AKI9</accession>
<dbReference type="InterPro" id="IPR009000">
    <property type="entry name" value="Transl_B-barrel_sf"/>
</dbReference>
<evidence type="ECO:0000259" key="3">
    <source>
        <dbReference type="Pfam" id="PF22042"/>
    </source>
</evidence>
<evidence type="ECO:0000313" key="4">
    <source>
        <dbReference type="EMBL" id="EQD41279.1"/>
    </source>
</evidence>
<evidence type="ECO:0000256" key="2">
    <source>
        <dbReference type="ARBA" id="ARBA00023134"/>
    </source>
</evidence>
<dbReference type="PANTHER" id="PTHR43261">
    <property type="entry name" value="TRANSLATION ELONGATION FACTOR G-RELATED"/>
    <property type="match status" value="1"/>
</dbReference>
<feature type="non-terminal residue" evidence="4">
    <location>
        <position position="219"/>
    </location>
</feature>
<proteinExistence type="predicted"/>
<keyword evidence="4" id="KW-0648">Protein biosynthesis</keyword>
<feature type="domain" description="Elongation factor G-like" evidence="3">
    <location>
        <begin position="97"/>
        <end position="176"/>
    </location>
</feature>
<dbReference type="GO" id="GO:0005525">
    <property type="term" value="F:GTP binding"/>
    <property type="evidence" value="ECO:0007669"/>
    <property type="project" value="UniProtKB-KW"/>
</dbReference>
<sequence length="219" mass="23540">HQLQEPPAELAAEVSRRRQELVEAICESDDALLEQYLEGQEPAQERLVEALRRATIGARLAPLLVAAPARALGARRILEALGSCLFADAVVPAAGPLRLFVFKSVADPFGKVSYFRVMEGTLRGDAHLVNPRTGQEERIARPLRPKGKVLEPADELVAGEIGAATKLVHTGSGDTLGPKGCAELAAIPFPATSYTMAIRPKSKGDEDKIHQGLMHIAEE</sequence>
<evidence type="ECO:0000256" key="1">
    <source>
        <dbReference type="ARBA" id="ARBA00022741"/>
    </source>
</evidence>
<feature type="non-terminal residue" evidence="4">
    <location>
        <position position="1"/>
    </location>
</feature>
<keyword evidence="4" id="KW-0251">Elongation factor</keyword>
<reference evidence="4" key="2">
    <citation type="journal article" date="2014" name="ISME J.">
        <title>Microbial stratification in low pH oxic and suboxic macroscopic growths along an acid mine drainage.</title>
        <authorList>
            <person name="Mendez-Garcia C."/>
            <person name="Mesa V."/>
            <person name="Sprenger R.R."/>
            <person name="Richter M."/>
            <person name="Diez M.S."/>
            <person name="Solano J."/>
            <person name="Bargiela R."/>
            <person name="Golyshina O.V."/>
            <person name="Manteca A."/>
            <person name="Ramos J.L."/>
            <person name="Gallego J.R."/>
            <person name="Llorente I."/>
            <person name="Martins Dos Santos V.A."/>
            <person name="Jensen O.N."/>
            <person name="Pelaez A.I."/>
            <person name="Sanchez J."/>
            <person name="Ferrer M."/>
        </authorList>
    </citation>
    <scope>NUCLEOTIDE SEQUENCE</scope>
</reference>
<dbReference type="SUPFAM" id="SSF50447">
    <property type="entry name" value="Translation proteins"/>
    <property type="match status" value="1"/>
</dbReference>
<dbReference type="Gene3D" id="2.40.30.10">
    <property type="entry name" value="Translation factors"/>
    <property type="match status" value="1"/>
</dbReference>
<dbReference type="SUPFAM" id="SSF52540">
    <property type="entry name" value="P-loop containing nucleoside triphosphate hydrolases"/>
    <property type="match status" value="1"/>
</dbReference>
<name>T1AKI9_9ZZZZ</name>
<reference evidence="4" key="1">
    <citation type="submission" date="2013-08" db="EMBL/GenBank/DDBJ databases">
        <authorList>
            <person name="Mendez C."/>
            <person name="Richter M."/>
            <person name="Ferrer M."/>
            <person name="Sanchez J."/>
        </authorList>
    </citation>
    <scope>NUCLEOTIDE SEQUENCE</scope>
</reference>
<protein>
    <submittedName>
        <fullName evidence="4">Translation elongation factor G</fullName>
    </submittedName>
</protein>
<dbReference type="EMBL" id="AUZY01009703">
    <property type="protein sequence ID" value="EQD41279.1"/>
    <property type="molecule type" value="Genomic_DNA"/>
</dbReference>
<comment type="caution">
    <text evidence="4">The sequence shown here is derived from an EMBL/GenBank/DDBJ whole genome shotgun (WGS) entry which is preliminary data.</text>
</comment>
<keyword evidence="2" id="KW-0342">GTP-binding</keyword>
<dbReference type="Gene3D" id="3.40.50.300">
    <property type="entry name" value="P-loop containing nucleotide triphosphate hydrolases"/>
    <property type="match status" value="1"/>
</dbReference>
<dbReference type="Pfam" id="PF22042">
    <property type="entry name" value="EF-G_D2"/>
    <property type="match status" value="1"/>
</dbReference>
<dbReference type="AlphaFoldDB" id="T1AKI9"/>
<keyword evidence="1" id="KW-0547">Nucleotide-binding</keyword>
<organism evidence="4">
    <name type="scientific">mine drainage metagenome</name>
    <dbReference type="NCBI Taxonomy" id="410659"/>
    <lineage>
        <taxon>unclassified sequences</taxon>
        <taxon>metagenomes</taxon>
        <taxon>ecological metagenomes</taxon>
    </lineage>
</organism>